<comment type="caution">
    <text evidence="1">The sequence shown here is derived from an EMBL/GenBank/DDBJ whole genome shotgun (WGS) entry which is preliminary data.</text>
</comment>
<reference evidence="1 2" key="1">
    <citation type="submission" date="2022-06" db="EMBL/GenBank/DDBJ databases">
        <title>New Species of the Genus Actinoplanes, ActinopZanes ferrugineus.</title>
        <authorList>
            <person name="Ding P."/>
        </authorList>
    </citation>
    <scope>NUCLEOTIDE SEQUENCE [LARGE SCALE GENOMIC DNA]</scope>
    <source>
        <strain evidence="1 2">TRM88003</strain>
    </source>
</reference>
<sequence length="160" mass="16390">MPVTGIPSPGTDGPTFLDLVWDHAPFATHQQFVTTVTDTATAFVTAGVFTAAEKNALVTAADAAKDELATLKVQATAKTQKIATTTYVAVSARNTGSIPLSIELTTAYGSRTVPDVEPGQTAYQSFNTRAASIPPGTATVKATGAVDGQPVTATIDAAYS</sequence>
<proteinExistence type="predicted"/>
<dbReference type="RefSeq" id="WP_253243527.1">
    <property type="nucleotide sequence ID" value="NZ_JAMYJR010000059.1"/>
</dbReference>
<protein>
    <submittedName>
        <fullName evidence="1">Uncharacterized protein</fullName>
    </submittedName>
</protein>
<gene>
    <name evidence="1" type="ORF">M1L60_43695</name>
</gene>
<name>A0ABT1E303_9ACTN</name>
<evidence type="ECO:0000313" key="2">
    <source>
        <dbReference type="Proteomes" id="UP001523369"/>
    </source>
</evidence>
<dbReference type="EMBL" id="JAMYJR010000059">
    <property type="protein sequence ID" value="MCO8277504.1"/>
    <property type="molecule type" value="Genomic_DNA"/>
</dbReference>
<accession>A0ABT1E303</accession>
<organism evidence="1 2">
    <name type="scientific">Paractinoplanes aksuensis</name>
    <dbReference type="NCBI Taxonomy" id="2939490"/>
    <lineage>
        <taxon>Bacteria</taxon>
        <taxon>Bacillati</taxon>
        <taxon>Actinomycetota</taxon>
        <taxon>Actinomycetes</taxon>
        <taxon>Micromonosporales</taxon>
        <taxon>Micromonosporaceae</taxon>
        <taxon>Paractinoplanes</taxon>
    </lineage>
</organism>
<keyword evidence="2" id="KW-1185">Reference proteome</keyword>
<evidence type="ECO:0000313" key="1">
    <source>
        <dbReference type="EMBL" id="MCO8277504.1"/>
    </source>
</evidence>
<dbReference type="Proteomes" id="UP001523369">
    <property type="component" value="Unassembled WGS sequence"/>
</dbReference>